<dbReference type="AlphaFoldDB" id="I6Z619"/>
<organism evidence="1 2">
    <name type="scientific">Mycoplasma wenyonii (strain Massachusetts)</name>
    <name type="common">Eperythrozoon wenyonii</name>
    <dbReference type="NCBI Taxonomy" id="1197325"/>
    <lineage>
        <taxon>Bacteria</taxon>
        <taxon>Bacillati</taxon>
        <taxon>Mycoplasmatota</taxon>
        <taxon>Mollicutes</taxon>
        <taxon>Mycoplasmataceae</taxon>
        <taxon>Mycoplasma</taxon>
    </lineage>
</organism>
<dbReference type="Proteomes" id="UP000009005">
    <property type="component" value="Chromosome"/>
</dbReference>
<dbReference type="EMBL" id="CP003703">
    <property type="protein sequence ID" value="AFN65018.1"/>
    <property type="molecule type" value="Genomic_DNA"/>
</dbReference>
<dbReference type="PATRIC" id="fig|1197325.3.peg.236"/>
<dbReference type="RefSeq" id="WP_014849728.1">
    <property type="nucleotide sequence ID" value="NC_018149.1"/>
</dbReference>
<gene>
    <name evidence="1" type="ordered locus">WEN_01095</name>
</gene>
<dbReference type="STRING" id="1197325.WEN_01095"/>
<dbReference type="OrthoDB" id="395927at2"/>
<dbReference type="KEGG" id="mwe:WEN_01095"/>
<keyword evidence="2" id="KW-1185">Reference proteome</keyword>
<name>I6Z619_MYCWM</name>
<sequence length="431" mass="50709">MSFSWPRLFGFSLPILALGSPIAITIPKQLFSETPSIYHYFFRVPFANGDNHKQDQKLSEDSNRLAGYYKKYLNHQTHINKLSDFGTSSMEGSSQPNLFIQVQRKENIKNREWEWLQTVKFNQLTVDRWIEKNPNDTEIISDSDLFKELIKVEHLLQENAKLTRNALNQDAIDIYFKTAYIDKDEIRKLVYVPTSKTSQKSWFVWLDKELLRLKLNFGFHIWFFNQPELTKYGFVKSYFNTREKSQRKEQLTALYESLSQDEKDFFELYFQTWVNKGTNKDYERATLKPMELESKDLNIAYHWLSDKSKSLGLFKGHLVQVLKGGDKEAFESFFPNHINYAGGPDALYELKGNNEYQSNVKLTITPNKQIDKDWNVPIMLDWIKHYSVKNFTLRTQDDLKDQWPALLLDSKDSSNSFPVIRSNYLSQPIST</sequence>
<protein>
    <submittedName>
        <fullName evidence="1">Uncharacterized protein</fullName>
    </submittedName>
</protein>
<dbReference type="HOGENOM" id="CLU_635882_0_0_14"/>
<reference evidence="1 2" key="1">
    <citation type="journal article" date="2012" name="J. Bacteriol.">
        <title>Complete genome sequence of Mycoplasma wenyonii strain Massachusetts.</title>
        <authorList>
            <person name="Dos Santos A.P."/>
            <person name="Guimaraes A.M."/>
            <person name="do Nascimento N.C."/>
            <person name="Sanmiguel P.J."/>
            <person name="Messick J.B."/>
        </authorList>
    </citation>
    <scope>NUCLEOTIDE SEQUENCE [LARGE SCALE GENOMIC DNA]</scope>
    <source>
        <strain evidence="1 2">Massachusetts</strain>
    </source>
</reference>
<evidence type="ECO:0000313" key="1">
    <source>
        <dbReference type="EMBL" id="AFN65018.1"/>
    </source>
</evidence>
<proteinExistence type="predicted"/>
<evidence type="ECO:0000313" key="2">
    <source>
        <dbReference type="Proteomes" id="UP000009005"/>
    </source>
</evidence>
<accession>I6Z619</accession>